<organism evidence="9 10">
    <name type="scientific">Thomasclavelia cocleata</name>
    <dbReference type="NCBI Taxonomy" id="69824"/>
    <lineage>
        <taxon>Bacteria</taxon>
        <taxon>Bacillati</taxon>
        <taxon>Bacillota</taxon>
        <taxon>Erysipelotrichia</taxon>
        <taxon>Erysipelotrichales</taxon>
        <taxon>Coprobacillaceae</taxon>
        <taxon>Thomasclavelia</taxon>
    </lineage>
</organism>
<dbReference type="InterPro" id="IPR036597">
    <property type="entry name" value="Fido-like_dom_sf"/>
</dbReference>
<evidence type="ECO:0000256" key="7">
    <source>
        <dbReference type="ARBA" id="ARBA00048696"/>
    </source>
</evidence>
<evidence type="ECO:0000256" key="6">
    <source>
        <dbReference type="ARBA" id="ARBA00047939"/>
    </source>
</evidence>
<dbReference type="Pfam" id="PF02661">
    <property type="entry name" value="Fic"/>
    <property type="match status" value="1"/>
</dbReference>
<feature type="domain" description="Fido" evidence="8">
    <location>
        <begin position="1"/>
        <end position="97"/>
    </location>
</feature>
<keyword evidence="1" id="KW-0808">Transferase</keyword>
<comment type="catalytic activity">
    <reaction evidence="6">
        <text>L-threonyl-[protein] + ATP = 3-O-(5'-adenylyl)-L-threonyl-[protein] + diphosphate</text>
        <dbReference type="Rhea" id="RHEA:54292"/>
        <dbReference type="Rhea" id="RHEA-COMP:11060"/>
        <dbReference type="Rhea" id="RHEA-COMP:13847"/>
        <dbReference type="ChEBI" id="CHEBI:30013"/>
        <dbReference type="ChEBI" id="CHEBI:30616"/>
        <dbReference type="ChEBI" id="CHEBI:33019"/>
        <dbReference type="ChEBI" id="CHEBI:138113"/>
        <dbReference type="EC" id="2.7.7.108"/>
    </reaction>
</comment>
<sequence length="141" mass="16874">MIKDTLEYDFNEEKNYNYSNKSHDEIISHIATFTSNIWQVHPFGEGNTRTTALFIQKYIQYLGLGDMNNEIFKDNSRYFRNALVRANFRDISKGIYEDDNFLYKFFSNLLLETNYELNDQDLYVAKEEEKNFDDIENDVEL</sequence>
<evidence type="ECO:0000256" key="5">
    <source>
        <dbReference type="ARBA" id="ARBA00034531"/>
    </source>
</evidence>
<proteinExistence type="predicted"/>
<dbReference type="EMBL" id="BLMI01000268">
    <property type="protein sequence ID" value="GFI42142.1"/>
    <property type="molecule type" value="Genomic_DNA"/>
</dbReference>
<gene>
    <name evidence="9" type="ORF">IMSAGC017_02189</name>
</gene>
<dbReference type="SUPFAM" id="SSF140931">
    <property type="entry name" value="Fic-like"/>
    <property type="match status" value="1"/>
</dbReference>
<keyword evidence="4" id="KW-0067">ATP-binding</keyword>
<dbReference type="Gene3D" id="1.10.3290.10">
    <property type="entry name" value="Fido-like domain"/>
    <property type="match status" value="1"/>
</dbReference>
<dbReference type="GO" id="GO:0051302">
    <property type="term" value="P:regulation of cell division"/>
    <property type="evidence" value="ECO:0007669"/>
    <property type="project" value="TreeGrafter"/>
</dbReference>
<keyword evidence="3" id="KW-0547">Nucleotide-binding</keyword>
<dbReference type="PANTHER" id="PTHR39560:SF1">
    <property type="entry name" value="PROTEIN ADENYLYLTRANSFERASE FIC-RELATED"/>
    <property type="match status" value="1"/>
</dbReference>
<dbReference type="GO" id="GO:0070733">
    <property type="term" value="F:AMPylase activity"/>
    <property type="evidence" value="ECO:0007669"/>
    <property type="project" value="UniProtKB-EC"/>
</dbReference>
<dbReference type="EC" id="2.7.7.108" evidence="5"/>
<evidence type="ECO:0000256" key="2">
    <source>
        <dbReference type="ARBA" id="ARBA00022695"/>
    </source>
</evidence>
<comment type="catalytic activity">
    <reaction evidence="7">
        <text>L-tyrosyl-[protein] + ATP = O-(5'-adenylyl)-L-tyrosyl-[protein] + diphosphate</text>
        <dbReference type="Rhea" id="RHEA:54288"/>
        <dbReference type="Rhea" id="RHEA-COMP:10136"/>
        <dbReference type="Rhea" id="RHEA-COMP:13846"/>
        <dbReference type="ChEBI" id="CHEBI:30616"/>
        <dbReference type="ChEBI" id="CHEBI:33019"/>
        <dbReference type="ChEBI" id="CHEBI:46858"/>
        <dbReference type="ChEBI" id="CHEBI:83624"/>
        <dbReference type="EC" id="2.7.7.108"/>
    </reaction>
</comment>
<comment type="caution">
    <text evidence="9">The sequence shown here is derived from an EMBL/GenBank/DDBJ whole genome shotgun (WGS) entry which is preliminary data.</text>
</comment>
<reference evidence="9 10" key="1">
    <citation type="journal article" date="2020" name="Microbiome">
        <title>Single-cell genomics of uncultured bacteria reveals dietary fiber responders in the mouse gut microbiota.</title>
        <authorList>
            <person name="Chijiiwa R."/>
            <person name="Hosokawa M."/>
            <person name="Kogawa M."/>
            <person name="Nishikawa Y."/>
            <person name="Ide K."/>
            <person name="Sakanashi C."/>
            <person name="Takahashi K."/>
            <person name="Takeyama H."/>
        </authorList>
    </citation>
    <scope>NUCLEOTIDE SEQUENCE [LARGE SCALE GENOMIC DNA]</scope>
    <source>
        <strain evidence="9">IMSAGC_017</strain>
    </source>
</reference>
<evidence type="ECO:0000313" key="9">
    <source>
        <dbReference type="EMBL" id="GFI42142.1"/>
    </source>
</evidence>
<name>A0A829ZDU8_9FIRM</name>
<evidence type="ECO:0000256" key="3">
    <source>
        <dbReference type="ARBA" id="ARBA00022741"/>
    </source>
</evidence>
<evidence type="ECO:0000256" key="4">
    <source>
        <dbReference type="ARBA" id="ARBA00022840"/>
    </source>
</evidence>
<dbReference type="PANTHER" id="PTHR39560">
    <property type="entry name" value="PROTEIN ADENYLYLTRANSFERASE FIC-RELATED"/>
    <property type="match status" value="1"/>
</dbReference>
<accession>A0A829ZDU8</accession>
<dbReference type="AlphaFoldDB" id="A0A829ZDU8"/>
<evidence type="ECO:0000256" key="1">
    <source>
        <dbReference type="ARBA" id="ARBA00022679"/>
    </source>
</evidence>
<dbReference type="Proteomes" id="UP000490821">
    <property type="component" value="Unassembled WGS sequence"/>
</dbReference>
<evidence type="ECO:0000313" key="10">
    <source>
        <dbReference type="Proteomes" id="UP000490821"/>
    </source>
</evidence>
<protein>
    <recommendedName>
        <fullName evidence="5">protein adenylyltransferase</fullName>
        <ecNumber evidence="5">2.7.7.108</ecNumber>
    </recommendedName>
</protein>
<dbReference type="PROSITE" id="PS51459">
    <property type="entry name" value="FIDO"/>
    <property type="match status" value="1"/>
</dbReference>
<keyword evidence="2" id="KW-0548">Nucleotidyltransferase</keyword>
<evidence type="ECO:0000259" key="8">
    <source>
        <dbReference type="PROSITE" id="PS51459"/>
    </source>
</evidence>
<dbReference type="InterPro" id="IPR003812">
    <property type="entry name" value="Fido"/>
</dbReference>
<dbReference type="GO" id="GO:0005524">
    <property type="term" value="F:ATP binding"/>
    <property type="evidence" value="ECO:0007669"/>
    <property type="project" value="UniProtKB-KW"/>
</dbReference>